<organism evidence="7 8">
    <name type="scientific">Thermacetogenium phaeum (strain ATCC BAA-254 / DSM 26808 / PB)</name>
    <dbReference type="NCBI Taxonomy" id="1089553"/>
    <lineage>
        <taxon>Bacteria</taxon>
        <taxon>Bacillati</taxon>
        <taxon>Bacillota</taxon>
        <taxon>Clostridia</taxon>
        <taxon>Thermoanaerobacterales</taxon>
        <taxon>Thermoanaerobacteraceae</taxon>
        <taxon>Thermacetogenium</taxon>
    </lineage>
</organism>
<dbReference type="GO" id="GO:0005198">
    <property type="term" value="F:structural molecule activity"/>
    <property type="evidence" value="ECO:0007669"/>
    <property type="project" value="UniProtKB-UniRule"/>
</dbReference>
<dbReference type="GO" id="GO:0003774">
    <property type="term" value="F:cytoskeletal motor activity"/>
    <property type="evidence" value="ECO:0007669"/>
    <property type="project" value="InterPro"/>
</dbReference>
<dbReference type="NCBIfam" id="TIGR00205">
    <property type="entry name" value="fliE"/>
    <property type="match status" value="1"/>
</dbReference>
<sequence>MDLLITEKLGTPGLLLKTRERSGAEAEIPFLEYYWRALQDVNDLQREAERKAEEVVAGNAQSFHEVVIAMEKAALGLQLLARFQNKAVEAYQEIMRLQL</sequence>
<reference evidence="7 8" key="1">
    <citation type="journal article" date="2012" name="BMC Genomics">
        <title>Genome-guided analysis of physiological and morphological traits of the fermentative acetate oxidizer Thermacetogenium phaeum.</title>
        <authorList>
            <person name="Oehler D."/>
            <person name="Poehlein A."/>
            <person name="Leimbach A."/>
            <person name="Muller N."/>
            <person name="Daniel R."/>
            <person name="Gottschalk G."/>
            <person name="Schink B."/>
        </authorList>
    </citation>
    <scope>NUCLEOTIDE SEQUENCE [LARGE SCALE GENOMIC DNA]</scope>
    <source>
        <strain evidence="8">ATCC BAA-254 / DSM 26808 / PB</strain>
    </source>
</reference>
<keyword evidence="3 4" id="KW-0975">Bacterial flagellum</keyword>
<evidence type="ECO:0000256" key="5">
    <source>
        <dbReference type="NCBIfam" id="TIGR00205"/>
    </source>
</evidence>
<dbReference type="AlphaFoldDB" id="K4LEQ9"/>
<dbReference type="eggNOG" id="COG1677">
    <property type="taxonomic scope" value="Bacteria"/>
</dbReference>
<dbReference type="PRINTS" id="PR01006">
    <property type="entry name" value="FLGHOOKFLIE"/>
</dbReference>
<dbReference type="OrthoDB" id="9812413at2"/>
<accession>K4LEQ9</accession>
<name>K4LEQ9_THEPS</name>
<dbReference type="KEGG" id="tpz:Tph_c10810"/>
<dbReference type="RefSeq" id="WP_015050184.1">
    <property type="nucleotide sequence ID" value="NC_018870.1"/>
</dbReference>
<dbReference type="EMBL" id="CP003732">
    <property type="protein sequence ID" value="AFV11303.1"/>
    <property type="molecule type" value="Genomic_DNA"/>
</dbReference>
<keyword evidence="7" id="KW-0282">Flagellum</keyword>
<comment type="subcellular location">
    <subcellularLocation>
        <location evidence="1 4">Bacterial flagellum basal body</location>
    </subcellularLocation>
</comment>
<keyword evidence="7" id="KW-0969">Cilium</keyword>
<dbReference type="STRING" id="1089553.Tph_c10810"/>
<gene>
    <name evidence="4 7" type="primary">fliE</name>
    <name evidence="7" type="ordered locus">Tph_c10810</name>
</gene>
<evidence type="ECO:0000313" key="8">
    <source>
        <dbReference type="Proteomes" id="UP000000467"/>
    </source>
</evidence>
<dbReference type="GO" id="GO:0071973">
    <property type="term" value="P:bacterial-type flagellum-dependent cell motility"/>
    <property type="evidence" value="ECO:0007669"/>
    <property type="project" value="InterPro"/>
</dbReference>
<evidence type="ECO:0000256" key="4">
    <source>
        <dbReference type="HAMAP-Rule" id="MF_00724"/>
    </source>
</evidence>
<dbReference type="PANTHER" id="PTHR34653:SF1">
    <property type="entry name" value="FLAGELLAR HOOK-BASAL BODY COMPLEX PROTEIN FLIE"/>
    <property type="match status" value="1"/>
</dbReference>
<evidence type="ECO:0000256" key="3">
    <source>
        <dbReference type="ARBA" id="ARBA00023143"/>
    </source>
</evidence>
<evidence type="ECO:0000256" key="2">
    <source>
        <dbReference type="ARBA" id="ARBA00009272"/>
    </source>
</evidence>
<dbReference type="InterPro" id="IPR001624">
    <property type="entry name" value="FliE"/>
</dbReference>
<dbReference type="HAMAP" id="MF_00724">
    <property type="entry name" value="FliE"/>
    <property type="match status" value="1"/>
</dbReference>
<keyword evidence="7" id="KW-0966">Cell projection</keyword>
<dbReference type="PANTHER" id="PTHR34653">
    <property type="match status" value="1"/>
</dbReference>
<dbReference type="GO" id="GO:0009425">
    <property type="term" value="C:bacterial-type flagellum basal body"/>
    <property type="evidence" value="ECO:0007669"/>
    <property type="project" value="UniProtKB-SubCell"/>
</dbReference>
<evidence type="ECO:0000313" key="7">
    <source>
        <dbReference type="EMBL" id="AFV11303.1"/>
    </source>
</evidence>
<dbReference type="Pfam" id="PF02049">
    <property type="entry name" value="FliE"/>
    <property type="match status" value="1"/>
</dbReference>
<proteinExistence type="inferred from homology"/>
<protein>
    <recommendedName>
        <fullName evidence="4 5">Flagellar hook-basal body complex protein FliE</fullName>
    </recommendedName>
</protein>
<dbReference type="Proteomes" id="UP000000467">
    <property type="component" value="Chromosome"/>
</dbReference>
<evidence type="ECO:0000256" key="6">
    <source>
        <dbReference type="SAM" id="Coils"/>
    </source>
</evidence>
<dbReference type="HOGENOM" id="CLU_147249_3_0_9"/>
<keyword evidence="6" id="KW-0175">Coiled coil</keyword>
<evidence type="ECO:0000256" key="1">
    <source>
        <dbReference type="ARBA" id="ARBA00004117"/>
    </source>
</evidence>
<comment type="similarity">
    <text evidence="2 4">Belongs to the FliE family.</text>
</comment>
<feature type="coiled-coil region" evidence="6">
    <location>
        <begin position="34"/>
        <end position="61"/>
    </location>
</feature>
<keyword evidence="8" id="KW-1185">Reference proteome</keyword>